<evidence type="ECO:0000313" key="5">
    <source>
        <dbReference type="EMBL" id="NJP45802.1"/>
    </source>
</evidence>
<keyword evidence="6" id="KW-1185">Reference proteome</keyword>
<dbReference type="InterPro" id="IPR037455">
    <property type="entry name" value="LucA/IucC-like"/>
</dbReference>
<evidence type="ECO:0000259" key="3">
    <source>
        <dbReference type="Pfam" id="PF04183"/>
    </source>
</evidence>
<dbReference type="PANTHER" id="PTHR34384">
    <property type="entry name" value="L-2,3-DIAMINOPROPANOATE--CITRATE LIGASE"/>
    <property type="match status" value="1"/>
</dbReference>
<dbReference type="InterPro" id="IPR007310">
    <property type="entry name" value="Aerobactin_biosyn_IucA/IucC_N"/>
</dbReference>
<organism evidence="5 6">
    <name type="scientific">Actinacidiphila epipremni</name>
    <dbReference type="NCBI Taxonomy" id="2053013"/>
    <lineage>
        <taxon>Bacteria</taxon>
        <taxon>Bacillati</taxon>
        <taxon>Actinomycetota</taxon>
        <taxon>Actinomycetes</taxon>
        <taxon>Kitasatosporales</taxon>
        <taxon>Streptomycetaceae</taxon>
        <taxon>Actinacidiphila</taxon>
    </lineage>
</organism>
<gene>
    <name evidence="5" type="ORF">HCN08_20680</name>
</gene>
<name>A0ABX0ZSN1_9ACTN</name>
<comment type="caution">
    <text evidence="5">The sequence shown here is derived from an EMBL/GenBank/DDBJ whole genome shotgun (WGS) entry which is preliminary data.</text>
</comment>
<dbReference type="EMBL" id="JAATEJ010000017">
    <property type="protein sequence ID" value="NJP45802.1"/>
    <property type="molecule type" value="Genomic_DNA"/>
</dbReference>
<protein>
    <submittedName>
        <fullName evidence="5">Iron transporter</fullName>
    </submittedName>
</protein>
<dbReference type="Pfam" id="PF06276">
    <property type="entry name" value="FhuF"/>
    <property type="match status" value="1"/>
</dbReference>
<evidence type="ECO:0000256" key="2">
    <source>
        <dbReference type="ARBA" id="ARBA00007832"/>
    </source>
</evidence>
<sequence length="589" mass="61213">MTTTYVPPAAAGSHGLPSSGDAVSHTLLNCLLREVAGPGRWAALGGGHLGLRLPHDGTRLRVAVRRASALGAHRFTGPVLRHEAGGWSPIGWAELAGHVGAALSALTGVANDEFPGQVAASHEGVAAALALPRPAGGSDPRSRYLASERSLVFGHRFHPAPKARDAAVDAGAWGTYAPESGAAFPVRLLAVREALVVEEQAGPGATAPLDALGRAPAGYRLLPVHPWQYAMLRGHPALRAAVERGDVRDLGVSAARFAATASVRTLYGGAGGTAAGDGFLKFSLNVRITNCLRKNAVYELEGAVALTRLLAPVAADLAVRFPGHAILREPAFRSVALPGPGGAPDTDLLEGFGVIVREGLAGRTPPGATALLAAAVADEYPTGPAQIGRLLPRGAGTAELLRWWRAYLGLLVPPVLAAYADHGVVLEPHLQNVLVCVDGDGLPVRVLFRDLEGTKLLPGHHADALAALPTRVAEPLTYDDEQGWARLAYCLFVNNIGEMLAALADLRPDAEPALWSAVRQAVAAHRDRHGGHPRLDALLAGGPLPAKANLLTRWRRTADRQAGYVGLPSPLAQAAVCAGGPRRSGGAAW</sequence>
<feature type="domain" description="Aerobactin siderophore biosynthesis IucA/IucC N-terminal" evidence="3">
    <location>
        <begin position="144"/>
        <end position="376"/>
    </location>
</feature>
<dbReference type="Pfam" id="PF04183">
    <property type="entry name" value="IucA_IucC"/>
    <property type="match status" value="1"/>
</dbReference>
<evidence type="ECO:0000313" key="6">
    <source>
        <dbReference type="Proteomes" id="UP000734511"/>
    </source>
</evidence>
<comment type="similarity">
    <text evidence="2">Belongs to the IucA/IucC family.</text>
</comment>
<proteinExistence type="inferred from homology"/>
<dbReference type="RefSeq" id="WP_167984661.1">
    <property type="nucleotide sequence ID" value="NZ_JAATEJ010000017.1"/>
</dbReference>
<evidence type="ECO:0000256" key="1">
    <source>
        <dbReference type="ARBA" id="ARBA00004924"/>
    </source>
</evidence>
<dbReference type="Gene3D" id="1.10.510.40">
    <property type="match status" value="1"/>
</dbReference>
<evidence type="ECO:0000259" key="4">
    <source>
        <dbReference type="Pfam" id="PF06276"/>
    </source>
</evidence>
<feature type="domain" description="Aerobactin siderophore biosynthesis IucA/IucC-like C-terminal" evidence="4">
    <location>
        <begin position="402"/>
        <end position="560"/>
    </location>
</feature>
<comment type="pathway">
    <text evidence="1">Siderophore biosynthesis.</text>
</comment>
<dbReference type="PANTHER" id="PTHR34384:SF5">
    <property type="entry name" value="L-2,3-DIAMINOPROPANOATE--CITRATE LIGASE"/>
    <property type="match status" value="1"/>
</dbReference>
<reference evidence="5 6" key="1">
    <citation type="submission" date="2020-03" db="EMBL/GenBank/DDBJ databases">
        <title>WGS of actinomycetes isolated from Thailand.</title>
        <authorList>
            <person name="Thawai C."/>
        </authorList>
    </citation>
    <scope>NUCLEOTIDE SEQUENCE [LARGE SCALE GENOMIC DNA]</scope>
    <source>
        <strain evidence="5 6">PRB2-1</strain>
    </source>
</reference>
<accession>A0ABX0ZSN1</accession>
<dbReference type="InterPro" id="IPR022770">
    <property type="entry name" value="IucA/IucC-like_C"/>
</dbReference>
<dbReference type="Proteomes" id="UP000734511">
    <property type="component" value="Unassembled WGS sequence"/>
</dbReference>